<feature type="transmembrane region" description="Helical" evidence="2">
    <location>
        <begin position="6"/>
        <end position="24"/>
    </location>
</feature>
<keyword evidence="1" id="KW-0560">Oxidoreductase</keyword>
<dbReference type="InterPro" id="IPR024134">
    <property type="entry name" value="SOD_Cu/Zn_/chaperone"/>
</dbReference>
<comment type="cofactor">
    <cofactor evidence="1">
        <name>Zn(2+)</name>
        <dbReference type="ChEBI" id="CHEBI:29105"/>
    </cofactor>
    <text evidence="1">Binds 1 zinc ion per subunit.</text>
</comment>
<evidence type="ECO:0000313" key="5">
    <source>
        <dbReference type="Proteomes" id="UP000789706"/>
    </source>
</evidence>
<dbReference type="GO" id="GO:0004784">
    <property type="term" value="F:superoxide dismutase activity"/>
    <property type="evidence" value="ECO:0007669"/>
    <property type="project" value="UniProtKB-EC"/>
</dbReference>
<keyword evidence="2" id="KW-0472">Membrane</keyword>
<dbReference type="PRINTS" id="PR00068">
    <property type="entry name" value="CUZNDISMTASE"/>
</dbReference>
<dbReference type="InterPro" id="IPR001424">
    <property type="entry name" value="SOD_Cu_Zn_dom"/>
</dbReference>
<organism evidence="4 5">
    <name type="scientific">Diversispora eburnea</name>
    <dbReference type="NCBI Taxonomy" id="1213867"/>
    <lineage>
        <taxon>Eukaryota</taxon>
        <taxon>Fungi</taxon>
        <taxon>Fungi incertae sedis</taxon>
        <taxon>Mucoromycota</taxon>
        <taxon>Glomeromycotina</taxon>
        <taxon>Glomeromycetes</taxon>
        <taxon>Diversisporales</taxon>
        <taxon>Diversisporaceae</taxon>
        <taxon>Diversispora</taxon>
    </lineage>
</organism>
<dbReference type="EMBL" id="CAJVPK010000083">
    <property type="protein sequence ID" value="CAG8445062.1"/>
    <property type="molecule type" value="Genomic_DNA"/>
</dbReference>
<reference evidence="4" key="1">
    <citation type="submission" date="2021-06" db="EMBL/GenBank/DDBJ databases">
        <authorList>
            <person name="Kallberg Y."/>
            <person name="Tangrot J."/>
            <person name="Rosling A."/>
        </authorList>
    </citation>
    <scope>NUCLEOTIDE SEQUENCE</scope>
    <source>
        <strain evidence="4">AZ414A</strain>
    </source>
</reference>
<evidence type="ECO:0000256" key="1">
    <source>
        <dbReference type="RuleBase" id="RU000393"/>
    </source>
</evidence>
<dbReference type="PROSITE" id="PS00332">
    <property type="entry name" value="SOD_CU_ZN_2"/>
    <property type="match status" value="1"/>
</dbReference>
<name>A0A9N8VB88_9GLOM</name>
<keyword evidence="2" id="KW-1133">Transmembrane helix</keyword>
<comment type="caution">
    <text evidence="4">The sequence shown here is derived from an EMBL/GenBank/DDBJ whole genome shotgun (WGS) entry which is preliminary data.</text>
</comment>
<dbReference type="PANTHER" id="PTHR10003">
    <property type="entry name" value="SUPEROXIDE DISMUTASE CU-ZN -RELATED"/>
    <property type="match status" value="1"/>
</dbReference>
<dbReference type="SUPFAM" id="SSF49329">
    <property type="entry name" value="Cu,Zn superoxide dismutase-like"/>
    <property type="match status" value="1"/>
</dbReference>
<dbReference type="Gene3D" id="2.60.40.200">
    <property type="entry name" value="Superoxide dismutase, copper/zinc binding domain"/>
    <property type="match status" value="1"/>
</dbReference>
<evidence type="ECO:0000313" key="4">
    <source>
        <dbReference type="EMBL" id="CAG8445062.1"/>
    </source>
</evidence>
<keyword evidence="1" id="KW-0862">Zinc</keyword>
<dbReference type="AlphaFoldDB" id="A0A9N8VB88"/>
<keyword evidence="2" id="KW-0812">Transmembrane</keyword>
<dbReference type="EC" id="1.15.1.1" evidence="1"/>
<dbReference type="GO" id="GO:0005507">
    <property type="term" value="F:copper ion binding"/>
    <property type="evidence" value="ECO:0007669"/>
    <property type="project" value="InterPro"/>
</dbReference>
<proteinExistence type="inferred from homology"/>
<accession>A0A9N8VB88</accession>
<keyword evidence="1" id="KW-0186">Copper</keyword>
<dbReference type="CDD" id="cd00305">
    <property type="entry name" value="Cu-Zn_Superoxide_Dismutase"/>
    <property type="match status" value="1"/>
</dbReference>
<dbReference type="Proteomes" id="UP000789706">
    <property type="component" value="Unassembled WGS sequence"/>
</dbReference>
<comment type="cofactor">
    <cofactor evidence="1">
        <name>Cu cation</name>
        <dbReference type="ChEBI" id="CHEBI:23378"/>
    </cofactor>
    <text evidence="1">Binds 1 copper ion per subunit.</text>
</comment>
<gene>
    <name evidence="4" type="ORF">DEBURN_LOCUS1735</name>
</gene>
<dbReference type="OrthoDB" id="2015551at2759"/>
<feature type="domain" description="Superoxide dismutase copper/zinc binding" evidence="3">
    <location>
        <begin position="63"/>
        <end position="154"/>
    </location>
</feature>
<dbReference type="Pfam" id="PF00080">
    <property type="entry name" value="Sod_Cu"/>
    <property type="match status" value="1"/>
</dbReference>
<sequence>MNFFKIQYHLHLFFVLSLFILCFVPNSHQSKVKFGAVAVLMNNKPDQPQINGIVNFTQLNLHKTPGGHYNPFNLTHGAPYDIIRHIGDLGNVKASQNGTVQTTIYDKFVKLTGPFSVIGRTIVIHAGQDDLGRGNNATSLTNGNSGARVACGVIGWRNITQA</sequence>
<dbReference type="InterPro" id="IPR018152">
    <property type="entry name" value="SOD_Cu/Zn_BS"/>
</dbReference>
<evidence type="ECO:0000256" key="2">
    <source>
        <dbReference type="SAM" id="Phobius"/>
    </source>
</evidence>
<comment type="function">
    <text evidence="1">Destroys radicals which are normally produced within the cells and which are toxic to biological systems.</text>
</comment>
<keyword evidence="5" id="KW-1185">Reference proteome</keyword>
<protein>
    <recommendedName>
        <fullName evidence="1">Superoxide dismutase [Cu-Zn]</fullName>
        <ecNumber evidence="1">1.15.1.1</ecNumber>
    </recommendedName>
</protein>
<evidence type="ECO:0000259" key="3">
    <source>
        <dbReference type="Pfam" id="PF00080"/>
    </source>
</evidence>
<dbReference type="InterPro" id="IPR036423">
    <property type="entry name" value="SOD-like_Cu/Zn_dom_sf"/>
</dbReference>
<keyword evidence="1" id="KW-0479">Metal-binding</keyword>
<comment type="catalytic activity">
    <reaction evidence="1">
        <text>2 superoxide + 2 H(+) = H2O2 + O2</text>
        <dbReference type="Rhea" id="RHEA:20696"/>
        <dbReference type="ChEBI" id="CHEBI:15378"/>
        <dbReference type="ChEBI" id="CHEBI:15379"/>
        <dbReference type="ChEBI" id="CHEBI:16240"/>
        <dbReference type="ChEBI" id="CHEBI:18421"/>
        <dbReference type="EC" id="1.15.1.1"/>
    </reaction>
</comment>
<comment type="similarity">
    <text evidence="1">Belongs to the Cu-Zn superoxide dismutase family.</text>
</comment>